<proteinExistence type="predicted"/>
<dbReference type="OrthoDB" id="6629659at2"/>
<dbReference type="EMBL" id="JMTB01000016">
    <property type="protein sequence ID" value="KFC12663.1"/>
    <property type="molecule type" value="Genomic_DNA"/>
</dbReference>
<keyword evidence="2" id="KW-1185">Reference proteome</keyword>
<gene>
    <name evidence="1" type="ORF">GTGU_00279</name>
</gene>
<organism evidence="1 2">
    <name type="scientific">Trabulsiella guamensis ATCC 49490</name>
    <dbReference type="NCBI Taxonomy" id="1005994"/>
    <lineage>
        <taxon>Bacteria</taxon>
        <taxon>Pseudomonadati</taxon>
        <taxon>Pseudomonadota</taxon>
        <taxon>Gammaproteobacteria</taxon>
        <taxon>Enterobacterales</taxon>
        <taxon>Enterobacteriaceae</taxon>
        <taxon>Trabulsiella</taxon>
    </lineage>
</organism>
<evidence type="ECO:0000313" key="2">
    <source>
        <dbReference type="Proteomes" id="UP000028630"/>
    </source>
</evidence>
<protein>
    <submittedName>
        <fullName evidence="1">Uncharacterized protein</fullName>
    </submittedName>
</protein>
<sequence>MEMKEWVNKLRCLSPEQLVQAHFGLQEKIKKHYKLRAKGNNLEKAKQLCEQMVAMAELVYPAMKAIHEKKASEYRRLTGQESPDRFYPPTHYGYKQLIVIMKNEKNLNRVAELEAKRSAEGWRS</sequence>
<reference evidence="2" key="1">
    <citation type="submission" date="2014-05" db="EMBL/GenBank/DDBJ databases">
        <title>ATOL: Assembling a taxonomically balanced genome-scale reconstruction of the evolutionary history of the Enterobacteriaceae.</title>
        <authorList>
            <person name="Plunkett G. III"/>
            <person name="Neeno-Eckwall E.C."/>
            <person name="Glasner J.D."/>
            <person name="Perna N.T."/>
        </authorList>
    </citation>
    <scope>NUCLEOTIDE SEQUENCE [LARGE SCALE GENOMIC DNA]</scope>
    <source>
        <strain evidence="2">ATCC 49490</strain>
    </source>
</reference>
<accession>A0A085AR18</accession>
<evidence type="ECO:0000313" key="1">
    <source>
        <dbReference type="EMBL" id="KFC12663.1"/>
    </source>
</evidence>
<comment type="caution">
    <text evidence="1">The sequence shown here is derived from an EMBL/GenBank/DDBJ whole genome shotgun (WGS) entry which is preliminary data.</text>
</comment>
<dbReference type="Proteomes" id="UP000028630">
    <property type="component" value="Unassembled WGS sequence"/>
</dbReference>
<dbReference type="eggNOG" id="ENOG502ZF6H">
    <property type="taxonomic scope" value="Bacteria"/>
</dbReference>
<dbReference type="RefSeq" id="WP_038153608.1">
    <property type="nucleotide sequence ID" value="NZ_JMTB01000016.1"/>
</dbReference>
<dbReference type="AlphaFoldDB" id="A0A085AR18"/>
<name>A0A085AR18_9ENTR</name>